<dbReference type="SUPFAM" id="SSF48403">
    <property type="entry name" value="Ankyrin repeat"/>
    <property type="match status" value="1"/>
</dbReference>
<feature type="repeat" description="ANK" evidence="3">
    <location>
        <begin position="228"/>
        <end position="260"/>
    </location>
</feature>
<dbReference type="AlphaFoldDB" id="A0AA95ET28"/>
<keyword evidence="4" id="KW-0472">Membrane</keyword>
<dbReference type="InterPro" id="IPR002110">
    <property type="entry name" value="Ankyrin_rpt"/>
</dbReference>
<dbReference type="PROSITE" id="PS50297">
    <property type="entry name" value="ANK_REP_REGION"/>
    <property type="match status" value="4"/>
</dbReference>
<name>A0AA95ET28_9BACL</name>
<evidence type="ECO:0000256" key="2">
    <source>
        <dbReference type="ARBA" id="ARBA00023043"/>
    </source>
</evidence>
<gene>
    <name evidence="5" type="ORF">P0Y55_09895</name>
</gene>
<protein>
    <submittedName>
        <fullName evidence="5">Ankyrin repeat domain-containing protein</fullName>
    </submittedName>
</protein>
<dbReference type="PROSITE" id="PS50088">
    <property type="entry name" value="ANK_REPEAT"/>
    <property type="match status" value="4"/>
</dbReference>
<feature type="transmembrane region" description="Helical" evidence="4">
    <location>
        <begin position="59"/>
        <end position="80"/>
    </location>
</feature>
<sequence length="386" mass="42288">MAVNTPLILVITLLLLAVSVIIISIVAMVNIRKQHSSQEQEAIIKATPIETTVNRIGQAVVSFILSLLSILIFLVMFKGMLKVSDRIGNGLEINSNTPKFYAVFFCIFLLVYLSSFILGVRAMKSVSGRGLAVASITLNTLLLVIILLITLLSVWFMRQTFDDHNAIASKSPSSFSNNSTSSSEFMATQQQTDRCDIDYYKMAIGDRNMTVIKDCLESGVNPDITNDEGLTAIASAATKDEIDIIKLALSKGANPDVRTKNSWNTLFYATSDNKVEIVKVLLENGANPNSKDKYNYTPLHIATIGDIKLESAELLLQFGANPNIQDNQGNTPLMYAASSGSMDLVSLLLSHGADTIFTNNDGLTVHDFADRSVAEYIYEQEGLMYD</sequence>
<keyword evidence="4" id="KW-1133">Transmembrane helix</keyword>
<feature type="transmembrane region" description="Helical" evidence="4">
    <location>
        <begin position="132"/>
        <end position="157"/>
    </location>
</feature>
<dbReference type="Pfam" id="PF12796">
    <property type="entry name" value="Ank_2"/>
    <property type="match status" value="1"/>
</dbReference>
<dbReference type="Pfam" id="PF13637">
    <property type="entry name" value="Ank_4"/>
    <property type="match status" value="1"/>
</dbReference>
<keyword evidence="6" id="KW-1185">Reference proteome</keyword>
<keyword evidence="2 3" id="KW-0040">ANK repeat</keyword>
<dbReference type="EMBL" id="CP119317">
    <property type="protein sequence ID" value="WEK52918.1"/>
    <property type="molecule type" value="Genomic_DNA"/>
</dbReference>
<feature type="repeat" description="ANK" evidence="3">
    <location>
        <begin position="261"/>
        <end position="293"/>
    </location>
</feature>
<keyword evidence="1" id="KW-0677">Repeat</keyword>
<dbReference type="PANTHER" id="PTHR24171">
    <property type="entry name" value="ANKYRIN REPEAT DOMAIN-CONTAINING PROTEIN 39-RELATED"/>
    <property type="match status" value="1"/>
</dbReference>
<proteinExistence type="predicted"/>
<feature type="transmembrane region" description="Helical" evidence="4">
    <location>
        <begin position="6"/>
        <end position="29"/>
    </location>
</feature>
<organism evidence="5 6">
    <name type="scientific">Candidatus Cohnella colombiensis</name>
    <dbReference type="NCBI Taxonomy" id="3121368"/>
    <lineage>
        <taxon>Bacteria</taxon>
        <taxon>Bacillati</taxon>
        <taxon>Bacillota</taxon>
        <taxon>Bacilli</taxon>
        <taxon>Bacillales</taxon>
        <taxon>Paenibacillaceae</taxon>
        <taxon>Cohnella</taxon>
    </lineage>
</organism>
<accession>A0AA95ET28</accession>
<dbReference type="Proteomes" id="UP001178662">
    <property type="component" value="Chromosome"/>
</dbReference>
<reference evidence="5" key="1">
    <citation type="submission" date="2023-03" db="EMBL/GenBank/DDBJ databases">
        <title>Andean soil-derived lignocellulolytic bacterial consortium as a source of novel taxa and putative plastic-active enzymes.</title>
        <authorList>
            <person name="Diaz-Garcia L."/>
            <person name="Chuvochina M."/>
            <person name="Feuerriegel G."/>
            <person name="Bunk B."/>
            <person name="Sproer C."/>
            <person name="Streit W.R."/>
            <person name="Rodriguez L.M."/>
            <person name="Overmann J."/>
            <person name="Jimenez D.J."/>
        </authorList>
    </citation>
    <scope>NUCLEOTIDE SEQUENCE</scope>
    <source>
        <strain evidence="5">MAG 2441</strain>
    </source>
</reference>
<dbReference type="Gene3D" id="1.25.40.20">
    <property type="entry name" value="Ankyrin repeat-containing domain"/>
    <property type="match status" value="2"/>
</dbReference>
<dbReference type="InterPro" id="IPR036770">
    <property type="entry name" value="Ankyrin_rpt-contain_sf"/>
</dbReference>
<dbReference type="PANTHER" id="PTHR24171:SF9">
    <property type="entry name" value="ANKYRIN REPEAT DOMAIN-CONTAINING PROTEIN 39"/>
    <property type="match status" value="1"/>
</dbReference>
<evidence type="ECO:0000256" key="1">
    <source>
        <dbReference type="ARBA" id="ARBA00022737"/>
    </source>
</evidence>
<evidence type="ECO:0000313" key="5">
    <source>
        <dbReference type="EMBL" id="WEK52918.1"/>
    </source>
</evidence>
<evidence type="ECO:0000256" key="3">
    <source>
        <dbReference type="PROSITE-ProRule" id="PRU00023"/>
    </source>
</evidence>
<evidence type="ECO:0000313" key="6">
    <source>
        <dbReference type="Proteomes" id="UP001178662"/>
    </source>
</evidence>
<feature type="repeat" description="ANK" evidence="3">
    <location>
        <begin position="328"/>
        <end position="360"/>
    </location>
</feature>
<keyword evidence="4" id="KW-0812">Transmembrane</keyword>
<feature type="transmembrane region" description="Helical" evidence="4">
    <location>
        <begin position="100"/>
        <end position="120"/>
    </location>
</feature>
<feature type="repeat" description="ANK" evidence="3">
    <location>
        <begin position="294"/>
        <end position="327"/>
    </location>
</feature>
<evidence type="ECO:0000256" key="4">
    <source>
        <dbReference type="SAM" id="Phobius"/>
    </source>
</evidence>
<dbReference type="SMART" id="SM00248">
    <property type="entry name" value="ANK"/>
    <property type="match status" value="4"/>
</dbReference>